<gene>
    <name evidence="1" type="ORF">SAMN05421687_105216</name>
</gene>
<dbReference type="RefSeq" id="WP_143525698.1">
    <property type="nucleotide sequence ID" value="NZ_FTOC01000005.1"/>
</dbReference>
<name>A0A1N7JFK9_9BACI</name>
<dbReference type="AlphaFoldDB" id="A0A1N7JFK9"/>
<keyword evidence="2" id="KW-1185">Reference proteome</keyword>
<dbReference type="Proteomes" id="UP000187608">
    <property type="component" value="Unassembled WGS sequence"/>
</dbReference>
<reference evidence="2" key="1">
    <citation type="submission" date="2017-01" db="EMBL/GenBank/DDBJ databases">
        <authorList>
            <person name="Varghese N."/>
            <person name="Submissions S."/>
        </authorList>
    </citation>
    <scope>NUCLEOTIDE SEQUENCE [LARGE SCALE GENOMIC DNA]</scope>
    <source>
        <strain evidence="2">DSM 23127</strain>
    </source>
</reference>
<evidence type="ECO:0000313" key="2">
    <source>
        <dbReference type="Proteomes" id="UP000187608"/>
    </source>
</evidence>
<organism evidence="1 2">
    <name type="scientific">Salimicrobium flavidum</name>
    <dbReference type="NCBI Taxonomy" id="570947"/>
    <lineage>
        <taxon>Bacteria</taxon>
        <taxon>Bacillati</taxon>
        <taxon>Bacillota</taxon>
        <taxon>Bacilli</taxon>
        <taxon>Bacillales</taxon>
        <taxon>Bacillaceae</taxon>
        <taxon>Salimicrobium</taxon>
    </lineage>
</organism>
<evidence type="ECO:0000313" key="1">
    <source>
        <dbReference type="EMBL" id="SIS48098.1"/>
    </source>
</evidence>
<dbReference type="EMBL" id="FTOC01000005">
    <property type="protein sequence ID" value="SIS48098.1"/>
    <property type="molecule type" value="Genomic_DNA"/>
</dbReference>
<evidence type="ECO:0008006" key="3">
    <source>
        <dbReference type="Google" id="ProtNLM"/>
    </source>
</evidence>
<protein>
    <recommendedName>
        <fullName evidence="3">DUF1643 domain-containing protein</fullName>
    </recommendedName>
</protein>
<dbReference type="STRING" id="570947.SAMN05421687_105216"/>
<accession>A0A1N7JFK9</accession>
<dbReference type="OrthoDB" id="2599540at2"/>
<sequence length="192" mass="22052">MPEKLGKFRCVSGHIFREEAYIQWGSSTESLGACLTLKPGTEERDHPNVLRLKHGESAQVPLSTEDDTLKQLEAFIRRIHYGEEPEGRLYLYNLFPLVVKGTENSILQFETMVRRGELNPGEAVPSKEELREHPWILIGWGINREKGGEDLAYAKHRWMTAVQESGIPWFGKKEHRRPIIITLLRKSGINVH</sequence>
<proteinExistence type="predicted"/>